<feature type="region of interest" description="Disordered" evidence="1">
    <location>
        <begin position="472"/>
        <end position="537"/>
    </location>
</feature>
<feature type="region of interest" description="Disordered" evidence="1">
    <location>
        <begin position="583"/>
        <end position="607"/>
    </location>
</feature>
<dbReference type="PANTHER" id="PTHR15545:SF4">
    <property type="entry name" value="PDZ DOMAIN-CONTAINING PROTEIN 4"/>
    <property type="match status" value="1"/>
</dbReference>
<evidence type="ECO:0000256" key="1">
    <source>
        <dbReference type="SAM" id="MobiDB-lite"/>
    </source>
</evidence>
<dbReference type="Proteomes" id="UP000829720">
    <property type="component" value="Unassembled WGS sequence"/>
</dbReference>
<keyword evidence="3" id="KW-1185">Reference proteome</keyword>
<protein>
    <submittedName>
        <fullName evidence="2">Uncharacterized protein</fullName>
    </submittedName>
</protein>
<comment type="caution">
    <text evidence="2">The sequence shown here is derived from an EMBL/GenBank/DDBJ whole genome shotgun (WGS) entry which is preliminary data.</text>
</comment>
<dbReference type="PANTHER" id="PTHR15545">
    <property type="entry name" value="PDZ DOMAIN CONTAINING RING FINGER PROTEIN 3, 4"/>
    <property type="match status" value="1"/>
</dbReference>
<dbReference type="EMBL" id="JAERUA010000012">
    <property type="protein sequence ID" value="KAI1893139.1"/>
    <property type="molecule type" value="Genomic_DNA"/>
</dbReference>
<name>A0A8T3D6B2_9TELE</name>
<dbReference type="OrthoDB" id="8936013at2759"/>
<dbReference type="AlphaFoldDB" id="A0A8T3D6B2"/>
<evidence type="ECO:0000313" key="2">
    <source>
        <dbReference type="EMBL" id="KAI1893139.1"/>
    </source>
</evidence>
<feature type="region of interest" description="Disordered" evidence="1">
    <location>
        <begin position="254"/>
        <end position="292"/>
    </location>
</feature>
<sequence length="662" mass="71777">MRLQPPQTPDSSVKNGGAVSGLVLIVHLSLGQWQVNGGEQGGRGEWQVNGRAAFGGCGTPHSPAAVGMGCRLSGLLTDDGRESEGRDMPQVSRREALRILSSYEEPITLQIEGWRGRGHHPRQMSDCSTQTERSWDPLRNIGVTAGSASRLNAYPDRPCCNHIAPPRDRYRAGEYLPSIPQGIDDISSLGFQDPELSSCIPKGRSCLIGCCNANTDEPSSFLSQTEDEELVLEKPLGYLPLLHELDSGLGCTDGSLHQGELSGAETEEGVEDAVSSPPGRTSRGSPSSESLISSELSDSGFYSVSAGDFHHFQRLLERKIRLYRARVAPHHQQCDGPAARWDLESIPEVLGSRTAEGSPPTHRCSLGMPSVQLSRAPAGPGLLPQPGPSSCSTPSCQRRAALQHQNSSSVELLGRSSTLLRSTQLITDRRRASHPTSPNFRRFPGGAPPDFPEWRAPPQALQLDHSDILPREPCCSGDGSDRKGRCRRRQGGPERQCLTLGHPRDIRECWPKPGSPRGGPYSTLAGPSAPGRSSRAVRSRLLKARASRLADERSEATTDEEAWGEVQTGRYWSKAERRRHLLVAREQRRRRRSGDGAGGGASVGGGAGCSAVLELSHRKLTRLRNRKLLDDWTTVEELLTHGTRASSEEILCPSPLLSVTTV</sequence>
<feature type="compositionally biased region" description="Gly residues" evidence="1">
    <location>
        <begin position="595"/>
        <end position="607"/>
    </location>
</feature>
<feature type="compositionally biased region" description="Basic residues" evidence="1">
    <location>
        <begin position="583"/>
        <end position="592"/>
    </location>
</feature>
<accession>A0A8T3D6B2</accession>
<feature type="region of interest" description="Disordered" evidence="1">
    <location>
        <begin position="423"/>
        <end position="451"/>
    </location>
</feature>
<dbReference type="InterPro" id="IPR051971">
    <property type="entry name" value="E3_ubiquitin-PDZ_ligase"/>
</dbReference>
<reference evidence="2" key="1">
    <citation type="submission" date="2021-01" db="EMBL/GenBank/DDBJ databases">
        <authorList>
            <person name="Zahm M."/>
            <person name="Roques C."/>
            <person name="Cabau C."/>
            <person name="Klopp C."/>
            <person name="Donnadieu C."/>
            <person name="Jouanno E."/>
            <person name="Lampietro C."/>
            <person name="Louis A."/>
            <person name="Herpin A."/>
            <person name="Echchiki A."/>
            <person name="Berthelot C."/>
            <person name="Parey E."/>
            <person name="Roest-Crollius H."/>
            <person name="Braasch I."/>
            <person name="Postlethwait J."/>
            <person name="Bobe J."/>
            <person name="Montfort J."/>
            <person name="Bouchez O."/>
            <person name="Begum T."/>
            <person name="Mejri S."/>
            <person name="Adams A."/>
            <person name="Chen W.-J."/>
            <person name="Guiguen Y."/>
        </authorList>
    </citation>
    <scope>NUCLEOTIDE SEQUENCE</scope>
    <source>
        <tissue evidence="2">Blood</tissue>
    </source>
</reference>
<feature type="compositionally biased region" description="Low complexity" evidence="1">
    <location>
        <begin position="275"/>
        <end position="292"/>
    </location>
</feature>
<evidence type="ECO:0000313" key="3">
    <source>
        <dbReference type="Proteomes" id="UP000829720"/>
    </source>
</evidence>
<feature type="region of interest" description="Disordered" evidence="1">
    <location>
        <begin position="376"/>
        <end position="395"/>
    </location>
</feature>
<organism evidence="2 3">
    <name type="scientific">Albula goreensis</name>
    <dbReference type="NCBI Taxonomy" id="1534307"/>
    <lineage>
        <taxon>Eukaryota</taxon>
        <taxon>Metazoa</taxon>
        <taxon>Chordata</taxon>
        <taxon>Craniata</taxon>
        <taxon>Vertebrata</taxon>
        <taxon>Euteleostomi</taxon>
        <taxon>Actinopterygii</taxon>
        <taxon>Neopterygii</taxon>
        <taxon>Teleostei</taxon>
        <taxon>Albuliformes</taxon>
        <taxon>Albulidae</taxon>
        <taxon>Albula</taxon>
    </lineage>
</organism>
<gene>
    <name evidence="2" type="ORF">AGOR_G00140840</name>
</gene>
<proteinExistence type="predicted"/>